<feature type="signal peptide" evidence="2">
    <location>
        <begin position="1"/>
        <end position="21"/>
    </location>
</feature>
<dbReference type="PROSITE" id="PS51257">
    <property type="entry name" value="PROKAR_LIPOPROTEIN"/>
    <property type="match status" value="1"/>
</dbReference>
<feature type="chain" id="PRO_5038830203" description="Nuclear transport factor 2 family protein" evidence="2">
    <location>
        <begin position="22"/>
        <end position="187"/>
    </location>
</feature>
<comment type="caution">
    <text evidence="3">The sequence shown here is derived from an EMBL/GenBank/DDBJ whole genome shotgun (WGS) entry which is preliminary data.</text>
</comment>
<evidence type="ECO:0000313" key="4">
    <source>
        <dbReference type="Proteomes" id="UP000283644"/>
    </source>
</evidence>
<evidence type="ECO:0008006" key="5">
    <source>
        <dbReference type="Google" id="ProtNLM"/>
    </source>
</evidence>
<gene>
    <name evidence="3" type="ORF">D0Z08_09725</name>
</gene>
<dbReference type="Proteomes" id="UP000283644">
    <property type="component" value="Unassembled WGS sequence"/>
</dbReference>
<sequence length="187" mass="19418">MGILRASVLASLAAAALVLTACSDDDGPSDTSDSAGSTERSATVETAPVALAEGVVTAFYEEFAAGEYDAACARWTRDYVRSSVETWNDNDFGKQVSDCPGLLAEIVEVFTIVGKPEELLVVTGVAGELTGDTTATVDVTLASDPDETETYELTQIDGAWLISGDESGELASTDEPSPTSSTSSTEE</sequence>
<organism evidence="3 4">
    <name type="scientific">Nocardioides immobilis</name>
    <dbReference type="NCBI Taxonomy" id="2049295"/>
    <lineage>
        <taxon>Bacteria</taxon>
        <taxon>Bacillati</taxon>
        <taxon>Actinomycetota</taxon>
        <taxon>Actinomycetes</taxon>
        <taxon>Propionibacteriales</taxon>
        <taxon>Nocardioidaceae</taxon>
        <taxon>Nocardioides</taxon>
    </lineage>
</organism>
<feature type="region of interest" description="Disordered" evidence="1">
    <location>
        <begin position="164"/>
        <end position="187"/>
    </location>
</feature>
<protein>
    <recommendedName>
        <fullName evidence="5">Nuclear transport factor 2 family protein</fullName>
    </recommendedName>
</protein>
<dbReference type="RefSeq" id="WP_118925038.1">
    <property type="nucleotide sequence ID" value="NZ_QXGH01000013.1"/>
</dbReference>
<dbReference type="AlphaFoldDB" id="A0A417Y4A6"/>
<dbReference type="OrthoDB" id="5189031at2"/>
<keyword evidence="2" id="KW-0732">Signal</keyword>
<evidence type="ECO:0000313" key="3">
    <source>
        <dbReference type="EMBL" id="RHW27417.1"/>
    </source>
</evidence>
<reference evidence="3 4" key="1">
    <citation type="submission" date="2018-09" db="EMBL/GenBank/DDBJ databases">
        <title>Genome sequencing of Nocardioides immobilis CCTCC AB 2017083 for comparison to Nocardioides silvaticus.</title>
        <authorList>
            <person name="Li C."/>
            <person name="Wang G."/>
        </authorList>
    </citation>
    <scope>NUCLEOTIDE SEQUENCE [LARGE SCALE GENOMIC DNA]</scope>
    <source>
        <strain evidence="3 4">CCTCC AB 2017083</strain>
    </source>
</reference>
<evidence type="ECO:0000256" key="2">
    <source>
        <dbReference type="SAM" id="SignalP"/>
    </source>
</evidence>
<accession>A0A417Y4A6</accession>
<evidence type="ECO:0000256" key="1">
    <source>
        <dbReference type="SAM" id="MobiDB-lite"/>
    </source>
</evidence>
<dbReference type="EMBL" id="QXGH01000013">
    <property type="protein sequence ID" value="RHW27417.1"/>
    <property type="molecule type" value="Genomic_DNA"/>
</dbReference>
<name>A0A417Y4A6_9ACTN</name>
<feature type="compositionally biased region" description="Low complexity" evidence="1">
    <location>
        <begin position="173"/>
        <end position="187"/>
    </location>
</feature>
<proteinExistence type="predicted"/>
<keyword evidence="4" id="KW-1185">Reference proteome</keyword>